<accession>A0A1F5X2L3</accession>
<reference evidence="1 2" key="1">
    <citation type="journal article" date="2016" name="Nat. Commun.">
        <title>Thousands of microbial genomes shed light on interconnected biogeochemical processes in an aquifer system.</title>
        <authorList>
            <person name="Anantharaman K."/>
            <person name="Brown C.T."/>
            <person name="Hug L.A."/>
            <person name="Sharon I."/>
            <person name="Castelle C.J."/>
            <person name="Probst A.J."/>
            <person name="Thomas B.C."/>
            <person name="Singh A."/>
            <person name="Wilkins M.J."/>
            <person name="Karaoz U."/>
            <person name="Brodie E.L."/>
            <person name="Williams K.H."/>
            <person name="Hubbard S.S."/>
            <person name="Banfield J.F."/>
        </authorList>
    </citation>
    <scope>NUCLEOTIDE SEQUENCE [LARGE SCALE GENOMIC DNA]</scope>
</reference>
<dbReference type="AlphaFoldDB" id="A0A1F5X2L3"/>
<evidence type="ECO:0000313" key="1">
    <source>
        <dbReference type="EMBL" id="OGF82155.1"/>
    </source>
</evidence>
<comment type="caution">
    <text evidence="1">The sequence shown here is derived from an EMBL/GenBank/DDBJ whole genome shotgun (WGS) entry which is preliminary data.</text>
</comment>
<name>A0A1F5X2L3_9BACT</name>
<sequence length="61" mass="7215">MRSRLASLGDQIIRRFGRKFELAVFRGKENFFIINLTKKSYEICDIRSQEHGGRRQAGFEH</sequence>
<evidence type="ECO:0000313" key="2">
    <source>
        <dbReference type="Proteomes" id="UP000178046"/>
    </source>
</evidence>
<organism evidence="1 2">
    <name type="scientific">Candidatus Giovannonibacteria bacterium RIFCSPLOWO2_01_FULL_44_16</name>
    <dbReference type="NCBI Taxonomy" id="1798348"/>
    <lineage>
        <taxon>Bacteria</taxon>
        <taxon>Candidatus Giovannoniibacteriota</taxon>
    </lineage>
</organism>
<gene>
    <name evidence="1" type="ORF">A2924_00510</name>
</gene>
<protein>
    <submittedName>
        <fullName evidence="1">Uncharacterized protein</fullName>
    </submittedName>
</protein>
<dbReference type="EMBL" id="MFIA01000026">
    <property type="protein sequence ID" value="OGF82155.1"/>
    <property type="molecule type" value="Genomic_DNA"/>
</dbReference>
<proteinExistence type="predicted"/>
<dbReference type="Proteomes" id="UP000178046">
    <property type="component" value="Unassembled WGS sequence"/>
</dbReference>